<dbReference type="AlphaFoldDB" id="A0AA38SMN1"/>
<evidence type="ECO:0000313" key="3">
    <source>
        <dbReference type="Proteomes" id="UP001172457"/>
    </source>
</evidence>
<protein>
    <submittedName>
        <fullName evidence="2">Uncharacterized protein</fullName>
    </submittedName>
</protein>
<proteinExistence type="predicted"/>
<keyword evidence="3" id="KW-1185">Reference proteome</keyword>
<evidence type="ECO:0000256" key="1">
    <source>
        <dbReference type="SAM" id="Coils"/>
    </source>
</evidence>
<evidence type="ECO:0000313" key="2">
    <source>
        <dbReference type="EMBL" id="KAJ9544674.1"/>
    </source>
</evidence>
<sequence>MSSFTPFNTSLHLFTNSTGAWDLRVKSIALIKNRLHVMSIFCGDLIERIGSLIEATGLYIFNDFISSIGLLDFRLECISFTYISSLKLSKMDTCLVSLNFIDNRPNAGGVILRRIYSNHCSVMLDARDLDFGLIPFRFFNSWLQDLNLANMVRDCWETNSRMEKLFSKVELLSKKRRALKKEIKNWRAKHMKKTNM</sequence>
<comment type="caution">
    <text evidence="2">The sequence shown here is derived from an EMBL/GenBank/DDBJ whole genome shotgun (WGS) entry which is preliminary data.</text>
</comment>
<keyword evidence="1" id="KW-0175">Coiled coil</keyword>
<dbReference type="EMBL" id="JARYMX010000006">
    <property type="protein sequence ID" value="KAJ9544674.1"/>
    <property type="molecule type" value="Genomic_DNA"/>
</dbReference>
<reference evidence="2" key="1">
    <citation type="submission" date="2023-03" db="EMBL/GenBank/DDBJ databases">
        <title>Chromosome-scale reference genome and RAD-based genetic map of yellow starthistle (Centaurea solstitialis) reveal putative structural variation and QTLs associated with invader traits.</title>
        <authorList>
            <person name="Reatini B."/>
            <person name="Cang F.A."/>
            <person name="Jiang Q."/>
            <person name="Mckibben M.T.W."/>
            <person name="Barker M.S."/>
            <person name="Rieseberg L.H."/>
            <person name="Dlugosch K.M."/>
        </authorList>
    </citation>
    <scope>NUCLEOTIDE SEQUENCE</scope>
    <source>
        <strain evidence="2">CAN-66</strain>
        <tissue evidence="2">Leaf</tissue>
    </source>
</reference>
<feature type="coiled-coil region" evidence="1">
    <location>
        <begin position="162"/>
        <end position="189"/>
    </location>
</feature>
<gene>
    <name evidence="2" type="ORF">OSB04_024381</name>
</gene>
<organism evidence="2 3">
    <name type="scientific">Centaurea solstitialis</name>
    <name type="common">yellow star-thistle</name>
    <dbReference type="NCBI Taxonomy" id="347529"/>
    <lineage>
        <taxon>Eukaryota</taxon>
        <taxon>Viridiplantae</taxon>
        <taxon>Streptophyta</taxon>
        <taxon>Embryophyta</taxon>
        <taxon>Tracheophyta</taxon>
        <taxon>Spermatophyta</taxon>
        <taxon>Magnoliopsida</taxon>
        <taxon>eudicotyledons</taxon>
        <taxon>Gunneridae</taxon>
        <taxon>Pentapetalae</taxon>
        <taxon>asterids</taxon>
        <taxon>campanulids</taxon>
        <taxon>Asterales</taxon>
        <taxon>Asteraceae</taxon>
        <taxon>Carduoideae</taxon>
        <taxon>Cardueae</taxon>
        <taxon>Centaureinae</taxon>
        <taxon>Centaurea</taxon>
    </lineage>
</organism>
<name>A0AA38SMN1_9ASTR</name>
<accession>A0AA38SMN1</accession>
<dbReference type="Proteomes" id="UP001172457">
    <property type="component" value="Chromosome 6"/>
</dbReference>